<dbReference type="PANTHER" id="PTHR34187">
    <property type="entry name" value="FGR18P"/>
    <property type="match status" value="1"/>
</dbReference>
<dbReference type="PANTHER" id="PTHR34187:SF2">
    <property type="entry name" value="DUF202 DOMAIN-CONTAINING PROTEIN"/>
    <property type="match status" value="1"/>
</dbReference>
<evidence type="ECO:0000256" key="5">
    <source>
        <dbReference type="ARBA" id="ARBA00023136"/>
    </source>
</evidence>
<keyword evidence="4 7" id="KW-1133">Transmembrane helix</keyword>
<keyword evidence="10" id="KW-1185">Reference proteome</keyword>
<accession>A0ABW3BDU5</accession>
<feature type="domain" description="DUF202" evidence="8">
    <location>
        <begin position="31"/>
        <end position="98"/>
    </location>
</feature>
<keyword evidence="2" id="KW-1003">Cell membrane</keyword>
<gene>
    <name evidence="9" type="ORF">ACFQZU_07950</name>
</gene>
<evidence type="ECO:0000256" key="1">
    <source>
        <dbReference type="ARBA" id="ARBA00004651"/>
    </source>
</evidence>
<keyword evidence="5 7" id="KW-0472">Membrane</keyword>
<feature type="transmembrane region" description="Helical" evidence="7">
    <location>
        <begin position="109"/>
        <end position="131"/>
    </location>
</feature>
<feature type="region of interest" description="Disordered" evidence="6">
    <location>
        <begin position="1"/>
        <end position="25"/>
    </location>
</feature>
<dbReference type="Pfam" id="PF02656">
    <property type="entry name" value="DUF202"/>
    <property type="match status" value="1"/>
</dbReference>
<dbReference type="InterPro" id="IPR052053">
    <property type="entry name" value="IM_YidH-like"/>
</dbReference>
<dbReference type="Proteomes" id="UP001596956">
    <property type="component" value="Unassembled WGS sequence"/>
</dbReference>
<organism evidence="9 10">
    <name type="scientific">Streptomonospora algeriensis</name>
    <dbReference type="NCBI Taxonomy" id="995084"/>
    <lineage>
        <taxon>Bacteria</taxon>
        <taxon>Bacillati</taxon>
        <taxon>Actinomycetota</taxon>
        <taxon>Actinomycetes</taxon>
        <taxon>Streptosporangiales</taxon>
        <taxon>Nocardiopsidaceae</taxon>
        <taxon>Streptomonospora</taxon>
    </lineage>
</organism>
<evidence type="ECO:0000259" key="8">
    <source>
        <dbReference type="Pfam" id="PF02656"/>
    </source>
</evidence>
<feature type="transmembrane region" description="Helical" evidence="7">
    <location>
        <begin position="40"/>
        <end position="61"/>
    </location>
</feature>
<comment type="caution">
    <text evidence="9">The sequence shown here is derived from an EMBL/GenBank/DDBJ whole genome shotgun (WGS) entry which is preliminary data.</text>
</comment>
<evidence type="ECO:0000313" key="9">
    <source>
        <dbReference type="EMBL" id="MFD0801250.1"/>
    </source>
</evidence>
<name>A0ABW3BDU5_9ACTN</name>
<reference evidence="10" key="1">
    <citation type="journal article" date="2019" name="Int. J. Syst. Evol. Microbiol.">
        <title>The Global Catalogue of Microorganisms (GCM) 10K type strain sequencing project: providing services to taxonomists for standard genome sequencing and annotation.</title>
        <authorList>
            <consortium name="The Broad Institute Genomics Platform"/>
            <consortium name="The Broad Institute Genome Sequencing Center for Infectious Disease"/>
            <person name="Wu L."/>
            <person name="Ma J."/>
        </authorList>
    </citation>
    <scope>NUCLEOTIDE SEQUENCE [LARGE SCALE GENOMIC DNA]</scope>
    <source>
        <strain evidence="10">CCUG 63369</strain>
    </source>
</reference>
<keyword evidence="3 7" id="KW-0812">Transmembrane</keyword>
<evidence type="ECO:0000256" key="3">
    <source>
        <dbReference type="ARBA" id="ARBA00022692"/>
    </source>
</evidence>
<sequence length="132" mass="13992">MAEARDPSSGGPRDTGAEHSGGTRGAEPDYRFTLANERTFLAWIRTALALVAGAVAVLHLVPLDWQSGVRLAVGFALTGLAIVITVYAPLRWVRVQKAMRSDQPLPMSALPAITAVGVALVCAVVLLGNYWP</sequence>
<evidence type="ECO:0000256" key="2">
    <source>
        <dbReference type="ARBA" id="ARBA00022475"/>
    </source>
</evidence>
<evidence type="ECO:0000256" key="7">
    <source>
        <dbReference type="SAM" id="Phobius"/>
    </source>
</evidence>
<comment type="subcellular location">
    <subcellularLocation>
        <location evidence="1">Cell membrane</location>
        <topology evidence="1">Multi-pass membrane protein</topology>
    </subcellularLocation>
</comment>
<evidence type="ECO:0000313" key="10">
    <source>
        <dbReference type="Proteomes" id="UP001596956"/>
    </source>
</evidence>
<protein>
    <submittedName>
        <fullName evidence="9">YidH family protein</fullName>
    </submittedName>
</protein>
<proteinExistence type="predicted"/>
<evidence type="ECO:0000256" key="6">
    <source>
        <dbReference type="SAM" id="MobiDB-lite"/>
    </source>
</evidence>
<dbReference type="EMBL" id="JBHTHR010000178">
    <property type="protein sequence ID" value="MFD0801250.1"/>
    <property type="molecule type" value="Genomic_DNA"/>
</dbReference>
<dbReference type="InterPro" id="IPR003807">
    <property type="entry name" value="DUF202"/>
</dbReference>
<evidence type="ECO:0000256" key="4">
    <source>
        <dbReference type="ARBA" id="ARBA00022989"/>
    </source>
</evidence>
<feature type="transmembrane region" description="Helical" evidence="7">
    <location>
        <begin position="67"/>
        <end position="88"/>
    </location>
</feature>